<comment type="caution">
    <text evidence="13">The sequence shown here is derived from an EMBL/GenBank/DDBJ whole genome shotgun (WGS) entry which is preliminary data.</text>
</comment>
<evidence type="ECO:0000259" key="12">
    <source>
        <dbReference type="Pfam" id="PF00561"/>
    </source>
</evidence>
<evidence type="ECO:0000256" key="2">
    <source>
        <dbReference type="ARBA" id="ARBA00022801"/>
    </source>
</evidence>
<reference evidence="13" key="1">
    <citation type="submission" date="2020-08" db="EMBL/GenBank/DDBJ databases">
        <title>Multicomponent nature underlies the extraordinary mechanical properties of spider dragline silk.</title>
        <authorList>
            <person name="Kono N."/>
            <person name="Nakamura H."/>
            <person name="Mori M."/>
            <person name="Yoshida Y."/>
            <person name="Ohtoshi R."/>
            <person name="Malay A.D."/>
            <person name="Moran D.A.P."/>
            <person name="Tomita M."/>
            <person name="Numata K."/>
            <person name="Arakawa K."/>
        </authorList>
    </citation>
    <scope>NUCLEOTIDE SEQUENCE</scope>
</reference>
<evidence type="ECO:0000256" key="9">
    <source>
        <dbReference type="ARBA" id="ARBA00048504"/>
    </source>
</evidence>
<evidence type="ECO:0000256" key="3">
    <source>
        <dbReference type="ARBA" id="ARBA00026104"/>
    </source>
</evidence>
<proteinExistence type="inferred from homology"/>
<dbReference type="InterPro" id="IPR000073">
    <property type="entry name" value="AB_hydrolase_1"/>
</dbReference>
<name>A0A8X6TEG7_NEPPI</name>
<organism evidence="13 14">
    <name type="scientific">Nephila pilipes</name>
    <name type="common">Giant wood spider</name>
    <name type="synonym">Nephila maculata</name>
    <dbReference type="NCBI Taxonomy" id="299642"/>
    <lineage>
        <taxon>Eukaryota</taxon>
        <taxon>Metazoa</taxon>
        <taxon>Ecdysozoa</taxon>
        <taxon>Arthropoda</taxon>
        <taxon>Chelicerata</taxon>
        <taxon>Arachnida</taxon>
        <taxon>Araneae</taxon>
        <taxon>Araneomorphae</taxon>
        <taxon>Entelegynae</taxon>
        <taxon>Araneoidea</taxon>
        <taxon>Nephilidae</taxon>
        <taxon>Nephila</taxon>
    </lineage>
</organism>
<dbReference type="EC" id="3.1.1.116" evidence="3"/>
<dbReference type="PANTHER" id="PTHR46118">
    <property type="entry name" value="PROTEIN ABHD11"/>
    <property type="match status" value="1"/>
</dbReference>
<evidence type="ECO:0000256" key="7">
    <source>
        <dbReference type="ARBA" id="ARBA00044064"/>
    </source>
</evidence>
<evidence type="ECO:0000256" key="11">
    <source>
        <dbReference type="ARBA" id="ARBA00048919"/>
    </source>
</evidence>
<dbReference type="EMBL" id="BMAW01101628">
    <property type="protein sequence ID" value="GFT00392.1"/>
    <property type="molecule type" value="Genomic_DNA"/>
</dbReference>
<sequence>MATVIQEFLHSLMQSLKIMPRVINNVPEIQSIEQKRCFECANSTDGNSECLFYSRCIPVPLEFTTLEPAECHEDKAPIIFLHGVTASKEYWCDVPVKVANATKRKVHILDARNHGDSPWSNHFNCDTNVADVLHFMDEINITKAIIVGHSMGGATAIGLAFKEPQKVEKLFIEDVSIGAFPEHVITMLRHKLMMSQKAMENLPTDLNITEARDFIADYVIKSLPPEV</sequence>
<dbReference type="AlphaFoldDB" id="A0A8X6TEG7"/>
<gene>
    <name evidence="13" type="primary">X975_18045</name>
    <name evidence="13" type="ORF">NPIL_145921</name>
</gene>
<comment type="catalytic activity">
    <reaction evidence="11">
        <text>1-octadecanoyl-2-(5Z,8Z,11Z,14Z-eicosatetraenoyl)-sn-glycerol + H2O = 2-(5Z,8Z,11Z,14Z-eicosatetraenoyl)-glycerol + octadecanoate + H(+)</text>
        <dbReference type="Rhea" id="RHEA:38507"/>
        <dbReference type="ChEBI" id="CHEBI:15377"/>
        <dbReference type="ChEBI" id="CHEBI:15378"/>
        <dbReference type="ChEBI" id="CHEBI:25629"/>
        <dbReference type="ChEBI" id="CHEBI:52392"/>
        <dbReference type="ChEBI" id="CHEBI:75728"/>
    </reaction>
</comment>
<comment type="catalytic activity">
    <reaction evidence="8">
        <text>1-octadecanoyl-2-(4Z,7Z,10Z,13Z,16Z,19Z-docosahexaenoyl)-sn-glycerol + H2O = 2-(4Z,7Z,10Z,13Z,16Z,19Z-docosahexaenoyl)-glycerol + octadecanoate + H(+)</text>
        <dbReference type="Rhea" id="RHEA:77107"/>
        <dbReference type="ChEBI" id="CHEBI:15377"/>
        <dbReference type="ChEBI" id="CHEBI:15378"/>
        <dbReference type="ChEBI" id="CHEBI:25629"/>
        <dbReference type="ChEBI" id="CHEBI:77129"/>
        <dbReference type="ChEBI" id="CHEBI:186738"/>
    </reaction>
</comment>
<evidence type="ECO:0000256" key="6">
    <source>
        <dbReference type="ARBA" id="ARBA00043742"/>
    </source>
</evidence>
<evidence type="ECO:0000256" key="10">
    <source>
        <dbReference type="ARBA" id="ARBA00048513"/>
    </source>
</evidence>
<feature type="domain" description="AB hydrolase-1" evidence="12">
    <location>
        <begin position="77"/>
        <end position="175"/>
    </location>
</feature>
<dbReference type="OrthoDB" id="6424307at2759"/>
<evidence type="ECO:0000313" key="14">
    <source>
        <dbReference type="Proteomes" id="UP000887013"/>
    </source>
</evidence>
<accession>A0A8X6TEG7</accession>
<dbReference type="Proteomes" id="UP000887013">
    <property type="component" value="Unassembled WGS sequence"/>
</dbReference>
<keyword evidence="2" id="KW-0378">Hydrolase</keyword>
<dbReference type="Pfam" id="PF00561">
    <property type="entry name" value="Abhydrolase_1"/>
    <property type="match status" value="1"/>
</dbReference>
<evidence type="ECO:0000256" key="1">
    <source>
        <dbReference type="ARBA" id="ARBA00008645"/>
    </source>
</evidence>
<evidence type="ECO:0000256" key="5">
    <source>
        <dbReference type="ARBA" id="ARBA00043667"/>
    </source>
</evidence>
<comment type="catalytic activity">
    <reaction evidence="10">
        <text>1-octadecanoyl-2-(9Z-octadecenoyl)-sn-glycerol + H2O = 2-(9Z-octadecenoyl)-glycerol + octadecanoate + H(+)</text>
        <dbReference type="Rhea" id="RHEA:77103"/>
        <dbReference type="ChEBI" id="CHEBI:15377"/>
        <dbReference type="ChEBI" id="CHEBI:15378"/>
        <dbReference type="ChEBI" id="CHEBI:25629"/>
        <dbReference type="ChEBI" id="CHEBI:73990"/>
        <dbReference type="ChEBI" id="CHEBI:75468"/>
    </reaction>
</comment>
<keyword evidence="14" id="KW-1185">Reference proteome</keyword>
<comment type="similarity">
    <text evidence="1">Belongs to the AB hydrolase superfamily.</text>
</comment>
<comment type="catalytic activity">
    <reaction evidence="9">
        <text>1,2-didecanoylglycerol + H2O = decanoylglycerol + decanoate + H(+)</text>
        <dbReference type="Rhea" id="RHEA:48596"/>
        <dbReference type="ChEBI" id="CHEBI:11152"/>
        <dbReference type="ChEBI" id="CHEBI:15377"/>
        <dbReference type="ChEBI" id="CHEBI:15378"/>
        <dbReference type="ChEBI" id="CHEBI:27689"/>
        <dbReference type="ChEBI" id="CHEBI:90605"/>
    </reaction>
</comment>
<evidence type="ECO:0000256" key="4">
    <source>
        <dbReference type="ARBA" id="ARBA00042703"/>
    </source>
</evidence>
<dbReference type="InterPro" id="IPR029058">
    <property type="entry name" value="AB_hydrolase_fold"/>
</dbReference>
<dbReference type="PANTHER" id="PTHR46118:SF4">
    <property type="entry name" value="PROTEIN ABHD11"/>
    <property type="match status" value="1"/>
</dbReference>
<dbReference type="SUPFAM" id="SSF53474">
    <property type="entry name" value="alpha/beta-Hydrolases"/>
    <property type="match status" value="1"/>
</dbReference>
<evidence type="ECO:0000256" key="8">
    <source>
        <dbReference type="ARBA" id="ARBA00048283"/>
    </source>
</evidence>
<protein>
    <recommendedName>
        <fullName evidence="7">sn-1-specific diacylglycerol lipase ABHD11</fullName>
        <ecNumber evidence="3">3.1.1.116</ecNumber>
    </recommendedName>
    <alternativeName>
        <fullName evidence="4">Alpha/beta hydrolase domain-containing protein 11</fullName>
    </alternativeName>
</protein>
<evidence type="ECO:0000313" key="13">
    <source>
        <dbReference type="EMBL" id="GFT00392.1"/>
    </source>
</evidence>
<dbReference type="Gene3D" id="3.40.50.1820">
    <property type="entry name" value="alpha/beta hydrolase"/>
    <property type="match status" value="1"/>
</dbReference>
<comment type="catalytic activity">
    <reaction evidence="6">
        <text>a 1,3-diacyl-sn-glycerol + H2O = a 1-acyl-sn-glycerol + a fatty acid + H(+)</text>
        <dbReference type="Rhea" id="RHEA:38503"/>
        <dbReference type="ChEBI" id="CHEBI:15377"/>
        <dbReference type="ChEBI" id="CHEBI:15378"/>
        <dbReference type="ChEBI" id="CHEBI:28868"/>
        <dbReference type="ChEBI" id="CHEBI:64683"/>
        <dbReference type="ChEBI" id="CHEBI:77272"/>
    </reaction>
</comment>
<comment type="catalytic activity">
    <reaction evidence="5">
        <text>a 1,2-diacyl-sn-glycerol + H2O = a 2-acylglycerol + a fatty acid + H(+)</text>
        <dbReference type="Rhea" id="RHEA:33275"/>
        <dbReference type="ChEBI" id="CHEBI:15377"/>
        <dbReference type="ChEBI" id="CHEBI:15378"/>
        <dbReference type="ChEBI" id="CHEBI:17389"/>
        <dbReference type="ChEBI" id="CHEBI:17815"/>
        <dbReference type="ChEBI" id="CHEBI:28868"/>
        <dbReference type="EC" id="3.1.1.116"/>
    </reaction>
</comment>
<dbReference type="GO" id="GO:0052689">
    <property type="term" value="F:carboxylic ester hydrolase activity"/>
    <property type="evidence" value="ECO:0007669"/>
    <property type="project" value="TreeGrafter"/>
</dbReference>